<evidence type="ECO:0000256" key="6">
    <source>
        <dbReference type="HAMAP-Rule" id="MF_00073"/>
    </source>
</evidence>
<dbReference type="SUPFAM" id="SSF48013">
    <property type="entry name" value="NusB-like"/>
    <property type="match status" value="1"/>
</dbReference>
<comment type="function">
    <text evidence="6">Involved in transcription antitermination. Required for transcription of ribosomal RNA (rRNA) genes. Binds specifically to the boxA antiterminator sequence of the ribosomal RNA (rrn) operons.</text>
</comment>
<sequence length="132" mass="15233">MKINRHQIRVLAFQTLFAKENNQETDPDTLFRELTYGKVDPVPAYFQELVTGVQQHRSEINDAIQAHLATNWKLERLNKADLIILQLAVEEIKFSTEVPRKVAINEALELTKQFSDQQATNFVNAVLDQIQK</sequence>
<evidence type="ECO:0000256" key="3">
    <source>
        <dbReference type="ARBA" id="ARBA00022884"/>
    </source>
</evidence>
<evidence type="ECO:0000313" key="9">
    <source>
        <dbReference type="Proteomes" id="UP001057025"/>
    </source>
</evidence>
<dbReference type="InterPro" id="IPR006027">
    <property type="entry name" value="NusB_RsmB_TIM44"/>
</dbReference>
<keyword evidence="3 6" id="KW-0694">RNA-binding</keyword>
<dbReference type="NCBIfam" id="NF001223">
    <property type="entry name" value="PRK00202.1-1"/>
    <property type="match status" value="1"/>
</dbReference>
<name>A0ABY5BSC9_9LACO</name>
<dbReference type="HAMAP" id="MF_00073">
    <property type="entry name" value="NusB"/>
    <property type="match status" value="1"/>
</dbReference>
<dbReference type="RefSeq" id="WP_252796856.1">
    <property type="nucleotide sequence ID" value="NZ_CP097118.1"/>
</dbReference>
<dbReference type="EMBL" id="CP097118">
    <property type="protein sequence ID" value="USS87560.1"/>
    <property type="molecule type" value="Genomic_DNA"/>
</dbReference>
<gene>
    <name evidence="6 8" type="primary">nusB</name>
    <name evidence="8" type="ORF">M3M39_05410</name>
</gene>
<protein>
    <recommendedName>
        <fullName evidence="6">Transcription antitermination protein NusB</fullName>
    </recommendedName>
    <alternativeName>
        <fullName evidence="6">Antitermination factor NusB</fullName>
    </alternativeName>
</protein>
<feature type="domain" description="NusB/RsmB/TIM44" evidence="7">
    <location>
        <begin position="6"/>
        <end position="132"/>
    </location>
</feature>
<dbReference type="Proteomes" id="UP001057025">
    <property type="component" value="Chromosome"/>
</dbReference>
<dbReference type="Gene3D" id="1.10.940.10">
    <property type="entry name" value="NusB-like"/>
    <property type="match status" value="1"/>
</dbReference>
<evidence type="ECO:0000256" key="4">
    <source>
        <dbReference type="ARBA" id="ARBA00023015"/>
    </source>
</evidence>
<comment type="similarity">
    <text evidence="1 6">Belongs to the NusB family.</text>
</comment>
<reference evidence="8" key="1">
    <citation type="submission" date="2022-05" db="EMBL/GenBank/DDBJ databases">
        <authorList>
            <person name="Oliphant S.A."/>
            <person name="Watson-Haigh N.S."/>
            <person name="Sumby K.M."/>
            <person name="Gardner J.M."/>
            <person name="Jiranek V."/>
        </authorList>
    </citation>
    <scope>NUCLEOTIDE SEQUENCE</scope>
    <source>
        <strain evidence="8">KI11_C11</strain>
    </source>
</reference>
<evidence type="ECO:0000256" key="5">
    <source>
        <dbReference type="ARBA" id="ARBA00023163"/>
    </source>
</evidence>
<keyword evidence="5 6" id="KW-0804">Transcription</keyword>
<dbReference type="Pfam" id="PF01029">
    <property type="entry name" value="NusB"/>
    <property type="match status" value="1"/>
</dbReference>
<evidence type="ECO:0000259" key="7">
    <source>
        <dbReference type="Pfam" id="PF01029"/>
    </source>
</evidence>
<keyword evidence="4 6" id="KW-0805">Transcription regulation</keyword>
<dbReference type="NCBIfam" id="TIGR01951">
    <property type="entry name" value="nusB"/>
    <property type="match status" value="1"/>
</dbReference>
<dbReference type="PANTHER" id="PTHR11078:SF3">
    <property type="entry name" value="ANTITERMINATION NUSB DOMAIN-CONTAINING PROTEIN"/>
    <property type="match status" value="1"/>
</dbReference>
<evidence type="ECO:0000256" key="1">
    <source>
        <dbReference type="ARBA" id="ARBA00005952"/>
    </source>
</evidence>
<evidence type="ECO:0000256" key="2">
    <source>
        <dbReference type="ARBA" id="ARBA00022814"/>
    </source>
</evidence>
<accession>A0ABY5BSC9</accession>
<dbReference type="PANTHER" id="PTHR11078">
    <property type="entry name" value="N UTILIZATION SUBSTANCE PROTEIN B-RELATED"/>
    <property type="match status" value="1"/>
</dbReference>
<dbReference type="InterPro" id="IPR035926">
    <property type="entry name" value="NusB-like_sf"/>
</dbReference>
<dbReference type="InterPro" id="IPR011605">
    <property type="entry name" value="NusB_fam"/>
</dbReference>
<organism evidence="8 9">
    <name type="scientific">Fructilactobacillus hinvesii</name>
    <dbReference type="NCBI Taxonomy" id="2940300"/>
    <lineage>
        <taxon>Bacteria</taxon>
        <taxon>Bacillati</taxon>
        <taxon>Bacillota</taxon>
        <taxon>Bacilli</taxon>
        <taxon>Lactobacillales</taxon>
        <taxon>Lactobacillaceae</taxon>
        <taxon>Fructilactobacillus</taxon>
    </lineage>
</organism>
<evidence type="ECO:0000313" key="8">
    <source>
        <dbReference type="EMBL" id="USS87560.1"/>
    </source>
</evidence>
<proteinExistence type="inferred from homology"/>
<keyword evidence="2 6" id="KW-0889">Transcription antitermination</keyword>
<keyword evidence="9" id="KW-1185">Reference proteome</keyword>